<keyword evidence="2" id="KW-1185">Reference proteome</keyword>
<dbReference type="Proteomes" id="UP000298663">
    <property type="component" value="Unassembled WGS sequence"/>
</dbReference>
<evidence type="ECO:0000313" key="1">
    <source>
        <dbReference type="EMBL" id="TKR77132.1"/>
    </source>
</evidence>
<gene>
    <name evidence="1" type="ORF">L596_018156</name>
</gene>
<protein>
    <submittedName>
        <fullName evidence="1">Uncharacterized protein</fullName>
    </submittedName>
</protein>
<reference evidence="1 2" key="1">
    <citation type="journal article" date="2015" name="Genome Biol.">
        <title>Comparative genomics of Steinernema reveals deeply conserved gene regulatory networks.</title>
        <authorList>
            <person name="Dillman A.R."/>
            <person name="Macchietto M."/>
            <person name="Porter C.F."/>
            <person name="Rogers A."/>
            <person name="Williams B."/>
            <person name="Antoshechkin I."/>
            <person name="Lee M.M."/>
            <person name="Goodwin Z."/>
            <person name="Lu X."/>
            <person name="Lewis E.E."/>
            <person name="Goodrich-Blair H."/>
            <person name="Stock S.P."/>
            <person name="Adams B.J."/>
            <person name="Sternberg P.W."/>
            <person name="Mortazavi A."/>
        </authorList>
    </citation>
    <scope>NUCLEOTIDE SEQUENCE [LARGE SCALE GENOMIC DNA]</scope>
    <source>
        <strain evidence="1 2">ALL</strain>
    </source>
</reference>
<dbReference type="AlphaFoldDB" id="A0A4U5N4J7"/>
<proteinExistence type="predicted"/>
<name>A0A4U5N4J7_STECR</name>
<evidence type="ECO:0000313" key="2">
    <source>
        <dbReference type="Proteomes" id="UP000298663"/>
    </source>
</evidence>
<reference evidence="1 2" key="2">
    <citation type="journal article" date="2019" name="G3 (Bethesda)">
        <title>Hybrid Assembly of the Genome of the Entomopathogenic Nematode Steinernema carpocapsae Identifies the X-Chromosome.</title>
        <authorList>
            <person name="Serra L."/>
            <person name="Macchietto M."/>
            <person name="Macias-Munoz A."/>
            <person name="McGill C.J."/>
            <person name="Rodriguez I.M."/>
            <person name="Rodriguez B."/>
            <person name="Murad R."/>
            <person name="Mortazavi A."/>
        </authorList>
    </citation>
    <scope>NUCLEOTIDE SEQUENCE [LARGE SCALE GENOMIC DNA]</scope>
    <source>
        <strain evidence="1 2">ALL</strain>
    </source>
</reference>
<comment type="caution">
    <text evidence="1">The sequence shown here is derived from an EMBL/GenBank/DDBJ whole genome shotgun (WGS) entry which is preliminary data.</text>
</comment>
<sequence length="88" mass="10154">MLKTRSATLLCAFFFHRPRNATLKLRRTEVAPKILETTPGLFWPLRSPLVSDSLDFENSGLKKRHQSRTPNKPCASYECSLRASRRIH</sequence>
<organism evidence="1 2">
    <name type="scientific">Steinernema carpocapsae</name>
    <name type="common">Entomopathogenic nematode</name>
    <dbReference type="NCBI Taxonomy" id="34508"/>
    <lineage>
        <taxon>Eukaryota</taxon>
        <taxon>Metazoa</taxon>
        <taxon>Ecdysozoa</taxon>
        <taxon>Nematoda</taxon>
        <taxon>Chromadorea</taxon>
        <taxon>Rhabditida</taxon>
        <taxon>Tylenchina</taxon>
        <taxon>Panagrolaimomorpha</taxon>
        <taxon>Strongyloidoidea</taxon>
        <taxon>Steinernematidae</taxon>
        <taxon>Steinernema</taxon>
    </lineage>
</organism>
<dbReference type="EMBL" id="AZBU02000005">
    <property type="protein sequence ID" value="TKR77132.1"/>
    <property type="molecule type" value="Genomic_DNA"/>
</dbReference>
<accession>A0A4U5N4J7</accession>